<dbReference type="EMBL" id="AONG01000004">
    <property type="protein sequence ID" value="KIQ70753.1"/>
    <property type="molecule type" value="Genomic_DNA"/>
</dbReference>
<gene>
    <name evidence="2" type="ORF">Wenmar_00637</name>
</gene>
<evidence type="ECO:0008006" key="4">
    <source>
        <dbReference type="Google" id="ProtNLM"/>
    </source>
</evidence>
<protein>
    <recommendedName>
        <fullName evidence="4">Helix-turn-helix domain-containing protein</fullName>
    </recommendedName>
</protein>
<proteinExistence type="predicted"/>
<comment type="caution">
    <text evidence="2">The sequence shown here is derived from an EMBL/GenBank/DDBJ whole genome shotgun (WGS) entry which is preliminary data.</text>
</comment>
<dbReference type="Proteomes" id="UP000035100">
    <property type="component" value="Unassembled WGS sequence"/>
</dbReference>
<feature type="compositionally biased region" description="Basic residues" evidence="1">
    <location>
        <begin position="90"/>
        <end position="103"/>
    </location>
</feature>
<feature type="compositionally biased region" description="Polar residues" evidence="1">
    <location>
        <begin position="63"/>
        <end position="76"/>
    </location>
</feature>
<organism evidence="2 3">
    <name type="scientific">Wenxinia marina DSM 24838</name>
    <dbReference type="NCBI Taxonomy" id="1123501"/>
    <lineage>
        <taxon>Bacteria</taxon>
        <taxon>Pseudomonadati</taxon>
        <taxon>Pseudomonadota</taxon>
        <taxon>Alphaproteobacteria</taxon>
        <taxon>Rhodobacterales</taxon>
        <taxon>Roseobacteraceae</taxon>
        <taxon>Wenxinia</taxon>
    </lineage>
</organism>
<dbReference type="AlphaFoldDB" id="A0A0D0QIA0"/>
<dbReference type="STRING" id="1123501.Wenmar_00637"/>
<evidence type="ECO:0000313" key="3">
    <source>
        <dbReference type="Proteomes" id="UP000035100"/>
    </source>
</evidence>
<sequence>MTRPALLPETTTPEDLAAHLGVAVRTLKDRAKEIGAYRKIGATWFFLPEDVAAIMEASRPCPSRSTDAAKSGTTAGPSLEGDYGDLRARLTAKGRSGSRRKPKPGNGAVISMDRARG</sequence>
<keyword evidence="3" id="KW-1185">Reference proteome</keyword>
<accession>A0A0D0QIA0</accession>
<feature type="region of interest" description="Disordered" evidence="1">
    <location>
        <begin position="60"/>
        <end position="117"/>
    </location>
</feature>
<reference evidence="2 3" key="1">
    <citation type="submission" date="2013-01" db="EMBL/GenBank/DDBJ databases">
        <authorList>
            <person name="Fiebig A."/>
            <person name="Goeker M."/>
            <person name="Klenk H.-P.P."/>
        </authorList>
    </citation>
    <scope>NUCLEOTIDE SEQUENCE [LARGE SCALE GENOMIC DNA]</scope>
    <source>
        <strain evidence="2 3">DSM 24838</strain>
    </source>
</reference>
<name>A0A0D0QIA0_9RHOB</name>
<evidence type="ECO:0000256" key="1">
    <source>
        <dbReference type="SAM" id="MobiDB-lite"/>
    </source>
</evidence>
<evidence type="ECO:0000313" key="2">
    <source>
        <dbReference type="EMBL" id="KIQ70753.1"/>
    </source>
</evidence>